<evidence type="ECO:0000256" key="7">
    <source>
        <dbReference type="ARBA" id="ARBA00022839"/>
    </source>
</evidence>
<comment type="caution">
    <text evidence="12">The sequence shown here is derived from an EMBL/GenBank/DDBJ whole genome shotgun (WGS) entry which is preliminary data.</text>
</comment>
<dbReference type="GO" id="GO:0005634">
    <property type="term" value="C:nucleus"/>
    <property type="evidence" value="ECO:0007669"/>
    <property type="project" value="UniProtKB-SubCell"/>
</dbReference>
<dbReference type="PANTHER" id="PTHR12801:SF45">
    <property type="entry name" value="RNA EXONUCLEASE 4"/>
    <property type="match status" value="1"/>
</dbReference>
<evidence type="ECO:0000256" key="9">
    <source>
        <dbReference type="ARBA" id="ARBA00025599"/>
    </source>
</evidence>
<dbReference type="InterPro" id="IPR037431">
    <property type="entry name" value="REX4_DEDDh_dom"/>
</dbReference>
<dbReference type="InterPro" id="IPR047021">
    <property type="entry name" value="REXO1/3/4-like"/>
</dbReference>
<keyword evidence="13" id="KW-1185">Reference proteome</keyword>
<evidence type="ECO:0000256" key="2">
    <source>
        <dbReference type="ARBA" id="ARBA00010489"/>
    </source>
</evidence>
<feature type="region of interest" description="Disordered" evidence="10">
    <location>
        <begin position="105"/>
        <end position="136"/>
    </location>
</feature>
<dbReference type="GO" id="GO:0008408">
    <property type="term" value="F:3'-5' exonuclease activity"/>
    <property type="evidence" value="ECO:0007669"/>
    <property type="project" value="InterPro"/>
</dbReference>
<dbReference type="EMBL" id="SKCS01000214">
    <property type="protein sequence ID" value="TNN12744.1"/>
    <property type="molecule type" value="Genomic_DNA"/>
</dbReference>
<dbReference type="Pfam" id="PF00929">
    <property type="entry name" value="RNase_T"/>
    <property type="match status" value="1"/>
</dbReference>
<dbReference type="GO" id="GO:0006364">
    <property type="term" value="P:rRNA processing"/>
    <property type="evidence" value="ECO:0007669"/>
    <property type="project" value="UniProtKB-KW"/>
</dbReference>
<dbReference type="CDD" id="cd06144">
    <property type="entry name" value="REX4_like"/>
    <property type="match status" value="1"/>
</dbReference>
<reference evidence="12 13" key="1">
    <citation type="submission" date="2019-03" db="EMBL/GenBank/DDBJ databases">
        <title>An improved genome assembly of the fluke Schistosoma japonicum.</title>
        <authorList>
            <person name="Hu W."/>
            <person name="Luo F."/>
            <person name="Yin M."/>
            <person name="Mo X."/>
            <person name="Sun C."/>
            <person name="Wu Q."/>
            <person name="Zhu B."/>
            <person name="Xiang M."/>
            <person name="Wang J."/>
            <person name="Wang Y."/>
            <person name="Zhang T."/>
            <person name="Xu B."/>
            <person name="Zheng H."/>
            <person name="Feng Z."/>
        </authorList>
    </citation>
    <scope>NUCLEOTIDE SEQUENCE [LARGE SCALE GENOMIC DNA]</scope>
    <source>
        <strain evidence="12">HuSjv2</strain>
        <tissue evidence="12">Worms</tissue>
    </source>
</reference>
<keyword evidence="7 12" id="KW-0269">Exonuclease</keyword>
<evidence type="ECO:0000256" key="10">
    <source>
        <dbReference type="SAM" id="MobiDB-lite"/>
    </source>
</evidence>
<evidence type="ECO:0000313" key="13">
    <source>
        <dbReference type="Proteomes" id="UP000311919"/>
    </source>
</evidence>
<dbReference type="OrthoDB" id="8191639at2759"/>
<evidence type="ECO:0000256" key="5">
    <source>
        <dbReference type="ARBA" id="ARBA00022722"/>
    </source>
</evidence>
<evidence type="ECO:0000256" key="1">
    <source>
        <dbReference type="ARBA" id="ARBA00004123"/>
    </source>
</evidence>
<dbReference type="FunFam" id="3.30.420.10:FF:000007">
    <property type="entry name" value="Interferon-stimulated exonuclease gene 20"/>
    <property type="match status" value="1"/>
</dbReference>
<dbReference type="Gene3D" id="3.30.420.10">
    <property type="entry name" value="Ribonuclease H-like superfamily/Ribonuclease H"/>
    <property type="match status" value="1"/>
</dbReference>
<comment type="subcellular location">
    <subcellularLocation>
        <location evidence="1">Nucleus</location>
    </subcellularLocation>
</comment>
<feature type="non-terminal residue" evidence="12">
    <location>
        <position position="1"/>
    </location>
</feature>
<dbReference type="GO" id="GO:0003676">
    <property type="term" value="F:nucleic acid binding"/>
    <property type="evidence" value="ECO:0007669"/>
    <property type="project" value="InterPro"/>
</dbReference>
<dbReference type="SMART" id="SM00479">
    <property type="entry name" value="EXOIII"/>
    <property type="match status" value="1"/>
</dbReference>
<dbReference type="InterPro" id="IPR036397">
    <property type="entry name" value="RNaseH_sf"/>
</dbReference>
<evidence type="ECO:0000313" key="12">
    <source>
        <dbReference type="EMBL" id="TNN12744.1"/>
    </source>
</evidence>
<evidence type="ECO:0000256" key="6">
    <source>
        <dbReference type="ARBA" id="ARBA00022801"/>
    </source>
</evidence>
<sequence length="442" mass="50929">YFAYFYFVMHNNVRMQKGNNEKKKVSFKRKNKSKPKYDSRIHLLKQRTIQKQRAEFASRIHKQKTGIGRTETIQPTFNKPRGLPNVLSVSSKPFESSAKLVKDVPDEKISSMKSQSIRRNKNNMDKKKSNDPQPISGLYSLNNTKEVWFDDVPQALIASSTQDQSATTKSLVKLASFAGPTRRIAMDCEFVGVGFEGKDDALARVSIVNQFGHTLLDTFVRPEERVVDYRTRFSGIRPRDLRKNGPARSFTDVHKEVAELIKNKILVGHSILKDLKVLRLSHPRRLIRDTSRYRPFRDLFSGRIPSLKALTQKVLGVNVQIGEHDSVEDARATMRLYTSVKRVWESSKKHRLKTSKQIKNINLEEKGVLNIKDEYESGLQESTSCSIPHSRSTTTDSTNNSSITTTNVNCSVQKSKRWDSQRHRRCSKNRVKFLNRRRKQYK</sequence>
<dbReference type="SUPFAM" id="SSF53098">
    <property type="entry name" value="Ribonuclease H-like"/>
    <property type="match status" value="1"/>
</dbReference>
<gene>
    <name evidence="12" type="ORF">EWB00_003490</name>
</gene>
<evidence type="ECO:0000259" key="11">
    <source>
        <dbReference type="SMART" id="SM00479"/>
    </source>
</evidence>
<dbReference type="AlphaFoldDB" id="A0A4Z2D8D9"/>
<keyword evidence="5" id="KW-0540">Nuclease</keyword>
<evidence type="ECO:0000256" key="8">
    <source>
        <dbReference type="ARBA" id="ARBA00023242"/>
    </source>
</evidence>
<dbReference type="InterPro" id="IPR012337">
    <property type="entry name" value="RNaseH-like_sf"/>
</dbReference>
<feature type="region of interest" description="Disordered" evidence="10">
    <location>
        <begin position="382"/>
        <end position="402"/>
    </location>
</feature>
<evidence type="ECO:0000256" key="3">
    <source>
        <dbReference type="ARBA" id="ARBA00016937"/>
    </source>
</evidence>
<comment type="function">
    <text evidence="9">Exoribonuclease involved in ribosome biosynthesis. Involved in the processing of ITS1, the internal transcribed spacer localized between the 18S and 5.8S rRNAs.</text>
</comment>
<keyword evidence="4" id="KW-0698">rRNA processing</keyword>
<dbReference type="Proteomes" id="UP000311919">
    <property type="component" value="Unassembled WGS sequence"/>
</dbReference>
<keyword evidence="6" id="KW-0378">Hydrolase</keyword>
<proteinExistence type="inferred from homology"/>
<evidence type="ECO:0000256" key="4">
    <source>
        <dbReference type="ARBA" id="ARBA00022552"/>
    </source>
</evidence>
<feature type="domain" description="Exonuclease" evidence="11">
    <location>
        <begin position="182"/>
        <end position="346"/>
    </location>
</feature>
<dbReference type="PANTHER" id="PTHR12801">
    <property type="entry name" value="RNA EXONUCLEASE REXO1 / RECO3 FAMILY MEMBER-RELATED"/>
    <property type="match status" value="1"/>
</dbReference>
<dbReference type="InterPro" id="IPR013520">
    <property type="entry name" value="Ribonucl_H"/>
</dbReference>
<keyword evidence="8" id="KW-0539">Nucleus</keyword>
<protein>
    <recommendedName>
        <fullName evidence="3">RNA exonuclease 4</fullName>
    </recommendedName>
</protein>
<name>A0A4Z2D8D9_SCHJA</name>
<organism evidence="12 13">
    <name type="scientific">Schistosoma japonicum</name>
    <name type="common">Blood fluke</name>
    <dbReference type="NCBI Taxonomy" id="6182"/>
    <lineage>
        <taxon>Eukaryota</taxon>
        <taxon>Metazoa</taxon>
        <taxon>Spiralia</taxon>
        <taxon>Lophotrochozoa</taxon>
        <taxon>Platyhelminthes</taxon>
        <taxon>Trematoda</taxon>
        <taxon>Digenea</taxon>
        <taxon>Strigeidida</taxon>
        <taxon>Schistosomatoidea</taxon>
        <taxon>Schistosomatidae</taxon>
        <taxon>Schistosoma</taxon>
    </lineage>
</organism>
<accession>A0A4Z2D8D9</accession>
<comment type="similarity">
    <text evidence="2">Belongs to the REXO4 family.</text>
</comment>
<feature type="compositionally biased region" description="Low complexity" evidence="10">
    <location>
        <begin position="390"/>
        <end position="402"/>
    </location>
</feature>